<dbReference type="EnsemblPlants" id="TuG1812G0300002524.01.T01">
    <property type="protein sequence ID" value="TuG1812G0300002524.01.T01.cds257875"/>
    <property type="gene ID" value="TuG1812G0300002524.01"/>
</dbReference>
<evidence type="ECO:0000313" key="1">
    <source>
        <dbReference type="EnsemblPlants" id="TuG1812G0300002524.01.T01.cds257875"/>
    </source>
</evidence>
<dbReference type="Proteomes" id="UP000015106">
    <property type="component" value="Chromosome 3"/>
</dbReference>
<dbReference type="Gramene" id="TuG1812G0300002524.01.T01">
    <property type="protein sequence ID" value="TuG1812G0300002524.01.T01.cds257875"/>
    <property type="gene ID" value="TuG1812G0300002524.01"/>
</dbReference>
<dbReference type="AlphaFoldDB" id="A0A8R7TV02"/>
<proteinExistence type="predicted"/>
<keyword evidence="2" id="KW-1185">Reference proteome</keyword>
<evidence type="ECO:0000313" key="2">
    <source>
        <dbReference type="Proteomes" id="UP000015106"/>
    </source>
</evidence>
<sequence length="61" mass="7112">MWNVLCAQHLYLLHCDLTHMSKNHIIHLREGGARTYLSCNRKYCKTCLSREYCVGCLLQIG</sequence>
<reference evidence="1" key="3">
    <citation type="submission" date="2022-06" db="UniProtKB">
        <authorList>
            <consortium name="EnsemblPlants"/>
        </authorList>
    </citation>
    <scope>IDENTIFICATION</scope>
</reference>
<organism evidence="1 2">
    <name type="scientific">Triticum urartu</name>
    <name type="common">Red wild einkorn</name>
    <name type="synonym">Crithodium urartu</name>
    <dbReference type="NCBI Taxonomy" id="4572"/>
    <lineage>
        <taxon>Eukaryota</taxon>
        <taxon>Viridiplantae</taxon>
        <taxon>Streptophyta</taxon>
        <taxon>Embryophyta</taxon>
        <taxon>Tracheophyta</taxon>
        <taxon>Spermatophyta</taxon>
        <taxon>Magnoliopsida</taxon>
        <taxon>Liliopsida</taxon>
        <taxon>Poales</taxon>
        <taxon>Poaceae</taxon>
        <taxon>BOP clade</taxon>
        <taxon>Pooideae</taxon>
        <taxon>Triticodae</taxon>
        <taxon>Triticeae</taxon>
        <taxon>Triticinae</taxon>
        <taxon>Triticum</taxon>
    </lineage>
</organism>
<protein>
    <submittedName>
        <fullName evidence="1">Uncharacterized protein</fullName>
    </submittedName>
</protein>
<name>A0A8R7TV02_TRIUA</name>
<accession>A0A8R7TV02</accession>
<reference evidence="1" key="2">
    <citation type="submission" date="2018-03" db="EMBL/GenBank/DDBJ databases">
        <title>The Triticum urartu genome reveals the dynamic nature of wheat genome evolution.</title>
        <authorList>
            <person name="Ling H."/>
            <person name="Ma B."/>
            <person name="Shi X."/>
            <person name="Liu H."/>
            <person name="Dong L."/>
            <person name="Sun H."/>
            <person name="Cao Y."/>
            <person name="Gao Q."/>
            <person name="Zheng S."/>
            <person name="Li Y."/>
            <person name="Yu Y."/>
            <person name="Du H."/>
            <person name="Qi M."/>
            <person name="Li Y."/>
            <person name="Yu H."/>
            <person name="Cui Y."/>
            <person name="Wang N."/>
            <person name="Chen C."/>
            <person name="Wu H."/>
            <person name="Zhao Y."/>
            <person name="Zhang J."/>
            <person name="Li Y."/>
            <person name="Zhou W."/>
            <person name="Zhang B."/>
            <person name="Hu W."/>
            <person name="Eijk M."/>
            <person name="Tang J."/>
            <person name="Witsenboer H."/>
            <person name="Zhao S."/>
            <person name="Li Z."/>
            <person name="Zhang A."/>
            <person name="Wang D."/>
            <person name="Liang C."/>
        </authorList>
    </citation>
    <scope>NUCLEOTIDE SEQUENCE [LARGE SCALE GENOMIC DNA]</scope>
    <source>
        <strain evidence="1">cv. G1812</strain>
    </source>
</reference>
<reference evidence="2" key="1">
    <citation type="journal article" date="2013" name="Nature">
        <title>Draft genome of the wheat A-genome progenitor Triticum urartu.</title>
        <authorList>
            <person name="Ling H.Q."/>
            <person name="Zhao S."/>
            <person name="Liu D."/>
            <person name="Wang J."/>
            <person name="Sun H."/>
            <person name="Zhang C."/>
            <person name="Fan H."/>
            <person name="Li D."/>
            <person name="Dong L."/>
            <person name="Tao Y."/>
            <person name="Gao C."/>
            <person name="Wu H."/>
            <person name="Li Y."/>
            <person name="Cui Y."/>
            <person name="Guo X."/>
            <person name="Zheng S."/>
            <person name="Wang B."/>
            <person name="Yu K."/>
            <person name="Liang Q."/>
            <person name="Yang W."/>
            <person name="Lou X."/>
            <person name="Chen J."/>
            <person name="Feng M."/>
            <person name="Jian J."/>
            <person name="Zhang X."/>
            <person name="Luo G."/>
            <person name="Jiang Y."/>
            <person name="Liu J."/>
            <person name="Wang Z."/>
            <person name="Sha Y."/>
            <person name="Zhang B."/>
            <person name="Wu H."/>
            <person name="Tang D."/>
            <person name="Shen Q."/>
            <person name="Xue P."/>
            <person name="Zou S."/>
            <person name="Wang X."/>
            <person name="Liu X."/>
            <person name="Wang F."/>
            <person name="Yang Y."/>
            <person name="An X."/>
            <person name="Dong Z."/>
            <person name="Zhang K."/>
            <person name="Zhang X."/>
            <person name="Luo M.C."/>
            <person name="Dvorak J."/>
            <person name="Tong Y."/>
            <person name="Wang J."/>
            <person name="Yang H."/>
            <person name="Li Z."/>
            <person name="Wang D."/>
            <person name="Zhang A."/>
            <person name="Wang J."/>
        </authorList>
    </citation>
    <scope>NUCLEOTIDE SEQUENCE</scope>
    <source>
        <strain evidence="2">cv. G1812</strain>
    </source>
</reference>